<protein>
    <recommendedName>
        <fullName evidence="3">P-type ATPase N-terminal domain-containing protein</fullName>
    </recommendedName>
</protein>
<accession>A0A6G0QMA7</accession>
<organism evidence="1 2">
    <name type="scientific">Phytophthora fragariae</name>
    <dbReference type="NCBI Taxonomy" id="53985"/>
    <lineage>
        <taxon>Eukaryota</taxon>
        <taxon>Sar</taxon>
        <taxon>Stramenopiles</taxon>
        <taxon>Oomycota</taxon>
        <taxon>Peronosporomycetes</taxon>
        <taxon>Peronosporales</taxon>
        <taxon>Peronosporaceae</taxon>
        <taxon>Phytophthora</taxon>
    </lineage>
</organism>
<sequence>MLLIFTTILYNNLVPISLYVSLDIIKMLQTNRITSDANMAYEGTYAVARTSELDEELGQVEYVFSDKTGTLMYNVMEFRSPSKASPDFAISCSTFKAAKKRINYTTTIGLIE</sequence>
<gene>
    <name evidence="1" type="ORF">PF008_g24918</name>
</gene>
<dbReference type="GO" id="GO:0005886">
    <property type="term" value="C:plasma membrane"/>
    <property type="evidence" value="ECO:0007669"/>
    <property type="project" value="TreeGrafter"/>
</dbReference>
<evidence type="ECO:0000313" key="1">
    <source>
        <dbReference type="EMBL" id="KAE9293007.1"/>
    </source>
</evidence>
<comment type="caution">
    <text evidence="1">The sequence shown here is derived from an EMBL/GenBank/DDBJ whole genome shotgun (WGS) entry which is preliminary data.</text>
</comment>
<evidence type="ECO:0000313" key="2">
    <source>
        <dbReference type="Proteomes" id="UP000486351"/>
    </source>
</evidence>
<dbReference type="GO" id="GO:0140326">
    <property type="term" value="F:ATPase-coupled intramembrane lipid transporter activity"/>
    <property type="evidence" value="ECO:0007669"/>
    <property type="project" value="TreeGrafter"/>
</dbReference>
<dbReference type="AlphaFoldDB" id="A0A6G0QMA7"/>
<proteinExistence type="predicted"/>
<evidence type="ECO:0008006" key="3">
    <source>
        <dbReference type="Google" id="ProtNLM"/>
    </source>
</evidence>
<dbReference type="EMBL" id="QXFY01002739">
    <property type="protein sequence ID" value="KAE9293007.1"/>
    <property type="molecule type" value="Genomic_DNA"/>
</dbReference>
<name>A0A6G0QMA7_9STRA</name>
<dbReference type="PANTHER" id="PTHR24092:SF150">
    <property type="entry name" value="PHOSPHOLIPID-TRANSPORTING ATPASE"/>
    <property type="match status" value="1"/>
</dbReference>
<dbReference type="GO" id="GO:0045332">
    <property type="term" value="P:phospholipid translocation"/>
    <property type="evidence" value="ECO:0007669"/>
    <property type="project" value="TreeGrafter"/>
</dbReference>
<dbReference type="PANTHER" id="PTHR24092">
    <property type="entry name" value="PROBABLE PHOSPHOLIPID-TRANSPORTING ATPASE"/>
    <property type="match status" value="1"/>
</dbReference>
<reference evidence="1 2" key="1">
    <citation type="submission" date="2018-09" db="EMBL/GenBank/DDBJ databases">
        <title>Genomic investigation of the strawberry pathogen Phytophthora fragariae indicates pathogenicity is determined by transcriptional variation in three key races.</title>
        <authorList>
            <person name="Adams T.M."/>
            <person name="Armitage A.D."/>
            <person name="Sobczyk M.K."/>
            <person name="Bates H.J."/>
            <person name="Dunwell J.M."/>
            <person name="Nellist C.F."/>
            <person name="Harrison R.J."/>
        </authorList>
    </citation>
    <scope>NUCLEOTIDE SEQUENCE [LARGE SCALE GENOMIC DNA]</scope>
    <source>
        <strain evidence="1 2">NOV-77</strain>
    </source>
</reference>
<dbReference type="Proteomes" id="UP000486351">
    <property type="component" value="Unassembled WGS sequence"/>
</dbReference>